<dbReference type="InterPro" id="IPR001638">
    <property type="entry name" value="Solute-binding_3/MltF_N"/>
</dbReference>
<dbReference type="GO" id="GO:0006865">
    <property type="term" value="P:amino acid transport"/>
    <property type="evidence" value="ECO:0007669"/>
    <property type="project" value="TreeGrafter"/>
</dbReference>
<dbReference type="AlphaFoldDB" id="A0A7Z0WG23"/>
<dbReference type="EMBL" id="MSIF01000025">
    <property type="protein sequence ID" value="OLF05932.1"/>
    <property type="molecule type" value="Genomic_DNA"/>
</dbReference>
<dbReference type="OrthoDB" id="9807888at2"/>
<dbReference type="PANTHER" id="PTHR30085:SF6">
    <property type="entry name" value="ABC TRANSPORTER GLUTAMINE-BINDING PROTEIN GLNH"/>
    <property type="match status" value="1"/>
</dbReference>
<evidence type="ECO:0000256" key="2">
    <source>
        <dbReference type="ARBA" id="ARBA00022448"/>
    </source>
</evidence>
<sequence>MLLAVLMFAVTACAGAGRPVDLVTVNSVERPRPVGAEENPAPPSTSASKAPDCDAEASFRPPDPMPAPGQMPEGSTMKAIQDAGMLIAGVDQNTFLFGFRDPTTNALEGFDIDRVREIAKAIFNDPNKVQFKVVTSAGRVDALKNGDVHIVVRTFTATCQRWQEINFSAIYYMAGQRLLVDQASTVTTLDELGDQKVCAAKGSTSIKTIADYKSKPIPVQVDNWTDCLIMLQQGQVAAMSTDDTILAGMVAQDPNVKMVGERFTKEPYGIGIPKENEDMVRFVNGVLEQSVADGSWADSYDTWLGDTGGSRPAAPTPKYRK</sequence>
<evidence type="ECO:0000313" key="7">
    <source>
        <dbReference type="Proteomes" id="UP000185696"/>
    </source>
</evidence>
<feature type="domain" description="Solute-binding protein family 3/N-terminal" evidence="5">
    <location>
        <begin position="85"/>
        <end position="307"/>
    </location>
</feature>
<accession>A0A7Z0WG23</accession>
<dbReference type="Proteomes" id="UP000185696">
    <property type="component" value="Unassembled WGS sequence"/>
</dbReference>
<dbReference type="SUPFAM" id="SSF53850">
    <property type="entry name" value="Periplasmic binding protein-like II"/>
    <property type="match status" value="1"/>
</dbReference>
<keyword evidence="3" id="KW-0732">Signal</keyword>
<proteinExistence type="inferred from homology"/>
<protein>
    <submittedName>
        <fullName evidence="6">ABC transporter substrate-binding protein</fullName>
    </submittedName>
</protein>
<dbReference type="SMART" id="SM00062">
    <property type="entry name" value="PBPb"/>
    <property type="match status" value="1"/>
</dbReference>
<dbReference type="Pfam" id="PF00497">
    <property type="entry name" value="SBP_bac_3"/>
    <property type="match status" value="1"/>
</dbReference>
<dbReference type="Gene3D" id="3.40.190.10">
    <property type="entry name" value="Periplasmic binding protein-like II"/>
    <property type="match status" value="2"/>
</dbReference>
<evidence type="ECO:0000313" key="6">
    <source>
        <dbReference type="EMBL" id="OLF05932.1"/>
    </source>
</evidence>
<organism evidence="6 7">
    <name type="scientific">Actinophytocola xinjiangensis</name>
    <dbReference type="NCBI Taxonomy" id="485602"/>
    <lineage>
        <taxon>Bacteria</taxon>
        <taxon>Bacillati</taxon>
        <taxon>Actinomycetota</taxon>
        <taxon>Actinomycetes</taxon>
        <taxon>Pseudonocardiales</taxon>
        <taxon>Pseudonocardiaceae</taxon>
    </lineage>
</organism>
<dbReference type="CDD" id="cd13690">
    <property type="entry name" value="PBP2_GluB"/>
    <property type="match status" value="1"/>
</dbReference>
<reference evidence="6 7" key="1">
    <citation type="submission" date="2016-12" db="EMBL/GenBank/DDBJ databases">
        <title>The draft genome sequence of Actinophytocola xinjiangensis.</title>
        <authorList>
            <person name="Wang W."/>
            <person name="Yuan L."/>
        </authorList>
    </citation>
    <scope>NUCLEOTIDE SEQUENCE [LARGE SCALE GENOMIC DNA]</scope>
    <source>
        <strain evidence="6 7">CGMCC 4.4663</strain>
    </source>
</reference>
<evidence type="ECO:0000256" key="3">
    <source>
        <dbReference type="ARBA" id="ARBA00022729"/>
    </source>
</evidence>
<dbReference type="GO" id="GO:0030288">
    <property type="term" value="C:outer membrane-bounded periplasmic space"/>
    <property type="evidence" value="ECO:0007669"/>
    <property type="project" value="TreeGrafter"/>
</dbReference>
<keyword evidence="2" id="KW-0813">Transport</keyword>
<feature type="region of interest" description="Disordered" evidence="4">
    <location>
        <begin position="31"/>
        <end position="75"/>
    </location>
</feature>
<gene>
    <name evidence="6" type="ORF">BLA60_34570</name>
</gene>
<keyword evidence="7" id="KW-1185">Reference proteome</keyword>
<dbReference type="GO" id="GO:0005576">
    <property type="term" value="C:extracellular region"/>
    <property type="evidence" value="ECO:0007669"/>
    <property type="project" value="TreeGrafter"/>
</dbReference>
<comment type="caution">
    <text evidence="6">The sequence shown here is derived from an EMBL/GenBank/DDBJ whole genome shotgun (WGS) entry which is preliminary data.</text>
</comment>
<evidence type="ECO:0000256" key="4">
    <source>
        <dbReference type="SAM" id="MobiDB-lite"/>
    </source>
</evidence>
<feature type="region of interest" description="Disordered" evidence="4">
    <location>
        <begin position="302"/>
        <end position="321"/>
    </location>
</feature>
<evidence type="ECO:0000259" key="5">
    <source>
        <dbReference type="SMART" id="SM00062"/>
    </source>
</evidence>
<dbReference type="PANTHER" id="PTHR30085">
    <property type="entry name" value="AMINO ACID ABC TRANSPORTER PERMEASE"/>
    <property type="match status" value="1"/>
</dbReference>
<comment type="similarity">
    <text evidence="1">Belongs to the bacterial solute-binding protein 3 family.</text>
</comment>
<evidence type="ECO:0000256" key="1">
    <source>
        <dbReference type="ARBA" id="ARBA00010333"/>
    </source>
</evidence>
<name>A0A7Z0WG23_9PSEU</name>
<dbReference type="InterPro" id="IPR051455">
    <property type="entry name" value="Bact_solute-bind_prot3"/>
</dbReference>